<accession>A0ACC0BQC8</accession>
<sequence>MVVLEGKRRQVWESAISDSELDLHLMSSGAARAMVHAWLLSIRSIVFKGRELPKLLSIMTGWGKHSKVVGDGALKRAIEALLTSIDAPFHVAKCNIGRFISTGSVVTAWMRESGTLKVLVLQDDRIHPESSRSAAAYIPPDLQPLPL</sequence>
<protein>
    <submittedName>
        <fullName evidence="1">Uncharacterized protein</fullName>
    </submittedName>
</protein>
<evidence type="ECO:0000313" key="1">
    <source>
        <dbReference type="EMBL" id="KAI5674885.1"/>
    </source>
</evidence>
<dbReference type="EMBL" id="CM044702">
    <property type="protein sequence ID" value="KAI5674885.1"/>
    <property type="molecule type" value="Genomic_DNA"/>
</dbReference>
<reference evidence="2" key="1">
    <citation type="journal article" date="2023" name="Nat. Plants">
        <title>Single-cell RNA sequencing provides a high-resolution roadmap for understanding the multicellular compartmentation of specialized metabolism.</title>
        <authorList>
            <person name="Sun S."/>
            <person name="Shen X."/>
            <person name="Li Y."/>
            <person name="Li Y."/>
            <person name="Wang S."/>
            <person name="Li R."/>
            <person name="Zhang H."/>
            <person name="Shen G."/>
            <person name="Guo B."/>
            <person name="Wei J."/>
            <person name="Xu J."/>
            <person name="St-Pierre B."/>
            <person name="Chen S."/>
            <person name="Sun C."/>
        </authorList>
    </citation>
    <scope>NUCLEOTIDE SEQUENCE [LARGE SCALE GENOMIC DNA]</scope>
</reference>
<organism evidence="1 2">
    <name type="scientific">Catharanthus roseus</name>
    <name type="common">Madagascar periwinkle</name>
    <name type="synonym">Vinca rosea</name>
    <dbReference type="NCBI Taxonomy" id="4058"/>
    <lineage>
        <taxon>Eukaryota</taxon>
        <taxon>Viridiplantae</taxon>
        <taxon>Streptophyta</taxon>
        <taxon>Embryophyta</taxon>
        <taxon>Tracheophyta</taxon>
        <taxon>Spermatophyta</taxon>
        <taxon>Magnoliopsida</taxon>
        <taxon>eudicotyledons</taxon>
        <taxon>Gunneridae</taxon>
        <taxon>Pentapetalae</taxon>
        <taxon>asterids</taxon>
        <taxon>lamiids</taxon>
        <taxon>Gentianales</taxon>
        <taxon>Apocynaceae</taxon>
        <taxon>Rauvolfioideae</taxon>
        <taxon>Vinceae</taxon>
        <taxon>Catharanthinae</taxon>
        <taxon>Catharanthus</taxon>
    </lineage>
</organism>
<name>A0ACC0BQC8_CATRO</name>
<gene>
    <name evidence="1" type="ORF">M9H77_05835</name>
</gene>
<proteinExistence type="predicted"/>
<evidence type="ECO:0000313" key="2">
    <source>
        <dbReference type="Proteomes" id="UP001060085"/>
    </source>
</evidence>
<keyword evidence="2" id="KW-1185">Reference proteome</keyword>
<dbReference type="Proteomes" id="UP001060085">
    <property type="component" value="Linkage Group LG02"/>
</dbReference>
<comment type="caution">
    <text evidence="1">The sequence shown here is derived from an EMBL/GenBank/DDBJ whole genome shotgun (WGS) entry which is preliminary data.</text>
</comment>